<dbReference type="Pfam" id="PF01159">
    <property type="entry name" value="Ribosomal_L6e"/>
    <property type="match status" value="1"/>
</dbReference>
<comment type="similarity">
    <text evidence="2">Belongs to the eukaryotic ribosomal protein eL6 family.</text>
</comment>
<dbReference type="GO" id="GO:0003735">
    <property type="term" value="F:structural constituent of ribosome"/>
    <property type="evidence" value="ECO:0007669"/>
    <property type="project" value="InterPro"/>
</dbReference>
<evidence type="ECO:0000256" key="6">
    <source>
        <dbReference type="ARBA" id="ARBA00023274"/>
    </source>
</evidence>
<dbReference type="PANTHER" id="PTHR10715:SF0">
    <property type="entry name" value="LARGE RIBOSOMAL SUBUNIT PROTEIN EL6"/>
    <property type="match status" value="1"/>
</dbReference>
<dbReference type="GO" id="GO:0000027">
    <property type="term" value="P:ribosomal large subunit assembly"/>
    <property type="evidence" value="ECO:0007669"/>
    <property type="project" value="TreeGrafter"/>
</dbReference>
<evidence type="ECO:0000313" key="8">
    <source>
        <dbReference type="Proteomes" id="UP001162060"/>
    </source>
</evidence>
<dbReference type="GO" id="GO:0022625">
    <property type="term" value="C:cytosolic large ribosomal subunit"/>
    <property type="evidence" value="ECO:0007669"/>
    <property type="project" value="TreeGrafter"/>
</dbReference>
<name>A0AAV1VKU7_9STRA</name>
<evidence type="ECO:0000256" key="1">
    <source>
        <dbReference type="ARBA" id="ARBA00004229"/>
    </source>
</evidence>
<keyword evidence="3" id="KW-0150">Chloroplast</keyword>
<dbReference type="GO" id="GO:0002181">
    <property type="term" value="P:cytoplasmic translation"/>
    <property type="evidence" value="ECO:0007669"/>
    <property type="project" value="TreeGrafter"/>
</dbReference>
<dbReference type="GO" id="GO:0003723">
    <property type="term" value="F:RNA binding"/>
    <property type="evidence" value="ECO:0007669"/>
    <property type="project" value="TreeGrafter"/>
</dbReference>
<accession>A0AAV1VKU7</accession>
<keyword evidence="4" id="KW-0934">Plastid</keyword>
<dbReference type="CDD" id="cd13156">
    <property type="entry name" value="KOW_RPL6"/>
    <property type="match status" value="1"/>
</dbReference>
<evidence type="ECO:0000256" key="4">
    <source>
        <dbReference type="ARBA" id="ARBA00022640"/>
    </source>
</evidence>
<comment type="caution">
    <text evidence="7">The sequence shown here is derived from an EMBL/GenBank/DDBJ whole genome shotgun (WGS) entry which is preliminary data.</text>
</comment>
<reference evidence="7" key="1">
    <citation type="submission" date="2024-01" db="EMBL/GenBank/DDBJ databases">
        <authorList>
            <person name="Webb A."/>
        </authorList>
    </citation>
    <scope>NUCLEOTIDE SEQUENCE</scope>
    <source>
        <strain evidence="7">Pm1</strain>
    </source>
</reference>
<dbReference type="PANTHER" id="PTHR10715">
    <property type="entry name" value="60S RIBOSOMAL PROTEIN L6"/>
    <property type="match status" value="1"/>
</dbReference>
<evidence type="ECO:0000256" key="5">
    <source>
        <dbReference type="ARBA" id="ARBA00022980"/>
    </source>
</evidence>
<keyword evidence="6" id="KW-0687">Ribonucleoprotein</keyword>
<dbReference type="InterPro" id="IPR041997">
    <property type="entry name" value="Ribosomal_eL6_KOW"/>
</dbReference>
<organism evidence="7 8">
    <name type="scientific">Peronospora matthiolae</name>
    <dbReference type="NCBI Taxonomy" id="2874970"/>
    <lineage>
        <taxon>Eukaryota</taxon>
        <taxon>Sar</taxon>
        <taxon>Stramenopiles</taxon>
        <taxon>Oomycota</taxon>
        <taxon>Peronosporomycetes</taxon>
        <taxon>Peronosporales</taxon>
        <taxon>Peronosporaceae</taxon>
        <taxon>Peronospora</taxon>
    </lineage>
</organism>
<keyword evidence="5" id="KW-0689">Ribosomal protein</keyword>
<evidence type="ECO:0008006" key="9">
    <source>
        <dbReference type="Google" id="ProtNLM"/>
    </source>
</evidence>
<dbReference type="GO" id="GO:0009507">
    <property type="term" value="C:chloroplast"/>
    <property type="evidence" value="ECO:0007669"/>
    <property type="project" value="UniProtKB-SubCell"/>
</dbReference>
<dbReference type="InterPro" id="IPR014722">
    <property type="entry name" value="Rib_uL2_dom2"/>
</dbReference>
<dbReference type="FunFam" id="2.30.30.30:FF:000014">
    <property type="entry name" value="60S ribosomal protein L6"/>
    <property type="match status" value="1"/>
</dbReference>
<dbReference type="InterPro" id="IPR008991">
    <property type="entry name" value="Translation_prot_SH3-like_sf"/>
</dbReference>
<dbReference type="AlphaFoldDB" id="A0AAV1VKU7"/>
<dbReference type="SUPFAM" id="SSF50104">
    <property type="entry name" value="Translation proteins SH3-like domain"/>
    <property type="match status" value="1"/>
</dbReference>
<evidence type="ECO:0000256" key="3">
    <source>
        <dbReference type="ARBA" id="ARBA00022528"/>
    </source>
</evidence>
<proteinExistence type="inferred from homology"/>
<dbReference type="InterPro" id="IPR000915">
    <property type="entry name" value="60S_ribosomal_eL6"/>
</dbReference>
<comment type="subcellular location">
    <subcellularLocation>
        <location evidence="1">Plastid</location>
        <location evidence="1">Chloroplast</location>
    </subcellularLocation>
</comment>
<evidence type="ECO:0000256" key="2">
    <source>
        <dbReference type="ARBA" id="ARBA00010592"/>
    </source>
</evidence>
<dbReference type="Proteomes" id="UP001162060">
    <property type="component" value="Unassembled WGS sequence"/>
</dbReference>
<protein>
    <recommendedName>
        <fullName evidence="9">60S ribosomal protein L6</fullName>
    </recommendedName>
</protein>
<evidence type="ECO:0000313" key="7">
    <source>
        <dbReference type="EMBL" id="CAK7946970.1"/>
    </source>
</evidence>
<dbReference type="Gene3D" id="2.30.30.30">
    <property type="match status" value="1"/>
</dbReference>
<gene>
    <name evidence="7" type="ORF">PM001_LOCUS32120</name>
</gene>
<sequence>MNGLPQSPKRVNFQLIRGINAISANTLAKTNGRVFAHICANQKVTRVQTPSVRSAKKWCSVDFVPTPLPSAKTKRNSIKTARLRKSITPGTILILLSGRFRGKRVVFLKQLPSGTLLVTGPYKVNGVPLRRVNQSFVIATSTRMDLSDIQLPEIDDSYFTKDKLAKKNSREECFLVAQQSRIRCEVKGHRAISPPVIAEQRKKDQMAVDALLMQKLANEPYLRAYLNAKFTLTKNDRVHDMRF</sequence>
<dbReference type="EMBL" id="CAKLBY020000378">
    <property type="protein sequence ID" value="CAK7946970.1"/>
    <property type="molecule type" value="Genomic_DNA"/>
</dbReference>